<sequence length="184" mass="19670">MPHDQRDAVARAGPRGYDPVMAHARWMGASFVLLLTACGSYGTRVVTLTSYPGPTDQNGVVCIVRGEDEGDVEPPVPVWDNGVLVGATRSRSHFCYLAARGHHVITSEALVTAELPLRVEANARYGIAQEVGRSIYLPGKPWVMLGYASDAQVAEAMTHTDHVALTEVPRDEVLPTGGAVPADP</sequence>
<evidence type="ECO:0000313" key="1">
    <source>
        <dbReference type="EMBL" id="WXB05756.1"/>
    </source>
</evidence>
<protein>
    <submittedName>
        <fullName evidence="1">Uncharacterized protein</fullName>
    </submittedName>
</protein>
<organism evidence="1 2">
    <name type="scientific">Pendulispora rubella</name>
    <dbReference type="NCBI Taxonomy" id="2741070"/>
    <lineage>
        <taxon>Bacteria</taxon>
        <taxon>Pseudomonadati</taxon>
        <taxon>Myxococcota</taxon>
        <taxon>Myxococcia</taxon>
        <taxon>Myxococcales</taxon>
        <taxon>Sorangiineae</taxon>
        <taxon>Pendulisporaceae</taxon>
        <taxon>Pendulispora</taxon>
    </lineage>
</organism>
<dbReference type="RefSeq" id="WP_394835404.1">
    <property type="nucleotide sequence ID" value="NZ_CP089929.1"/>
</dbReference>
<evidence type="ECO:0000313" key="2">
    <source>
        <dbReference type="Proteomes" id="UP001374803"/>
    </source>
</evidence>
<reference evidence="1" key="1">
    <citation type="submission" date="2021-12" db="EMBL/GenBank/DDBJ databases">
        <title>Discovery of the Pendulisporaceae a myxobacterial family with distinct sporulation behavior and unique specialized metabolism.</title>
        <authorList>
            <person name="Garcia R."/>
            <person name="Popoff A."/>
            <person name="Bader C.D."/>
            <person name="Loehr J."/>
            <person name="Walesch S."/>
            <person name="Walt C."/>
            <person name="Boldt J."/>
            <person name="Bunk B."/>
            <person name="Haeckl F.J.F.P.J."/>
            <person name="Gunesch A.P."/>
            <person name="Birkelbach J."/>
            <person name="Nuebel U."/>
            <person name="Pietschmann T."/>
            <person name="Bach T."/>
            <person name="Mueller R."/>
        </authorList>
    </citation>
    <scope>NUCLEOTIDE SEQUENCE</scope>
    <source>
        <strain evidence="1">MSr11367</strain>
    </source>
</reference>
<dbReference type="Proteomes" id="UP001374803">
    <property type="component" value="Chromosome"/>
</dbReference>
<proteinExistence type="predicted"/>
<gene>
    <name evidence="1" type="ORF">LVJ94_00570</name>
</gene>
<name>A0ABZ2L978_9BACT</name>
<accession>A0ABZ2L978</accession>
<keyword evidence="2" id="KW-1185">Reference proteome</keyword>
<dbReference type="EMBL" id="CP089983">
    <property type="protein sequence ID" value="WXB05756.1"/>
    <property type="molecule type" value="Genomic_DNA"/>
</dbReference>